<gene>
    <name evidence="1" type="ORF">LSALG_LOCUS3182</name>
</gene>
<accession>A0AA35V0M1</accession>
<dbReference type="Proteomes" id="UP001177003">
    <property type="component" value="Chromosome 0"/>
</dbReference>
<protein>
    <submittedName>
        <fullName evidence="1">Uncharacterized protein</fullName>
    </submittedName>
</protein>
<keyword evidence="2" id="KW-1185">Reference proteome</keyword>
<dbReference type="AlphaFoldDB" id="A0AA35V0M1"/>
<dbReference type="EMBL" id="OX465086">
    <property type="protein sequence ID" value="CAI9262445.1"/>
    <property type="molecule type" value="Genomic_DNA"/>
</dbReference>
<name>A0AA35V0M1_LACSI</name>
<reference evidence="1" key="1">
    <citation type="submission" date="2023-04" db="EMBL/GenBank/DDBJ databases">
        <authorList>
            <person name="Vijverberg K."/>
            <person name="Xiong W."/>
            <person name="Schranz E."/>
        </authorList>
    </citation>
    <scope>NUCLEOTIDE SEQUENCE</scope>
</reference>
<evidence type="ECO:0000313" key="2">
    <source>
        <dbReference type="Proteomes" id="UP001177003"/>
    </source>
</evidence>
<organism evidence="1 2">
    <name type="scientific">Lactuca saligna</name>
    <name type="common">Willowleaf lettuce</name>
    <dbReference type="NCBI Taxonomy" id="75948"/>
    <lineage>
        <taxon>Eukaryota</taxon>
        <taxon>Viridiplantae</taxon>
        <taxon>Streptophyta</taxon>
        <taxon>Embryophyta</taxon>
        <taxon>Tracheophyta</taxon>
        <taxon>Spermatophyta</taxon>
        <taxon>Magnoliopsida</taxon>
        <taxon>eudicotyledons</taxon>
        <taxon>Gunneridae</taxon>
        <taxon>Pentapetalae</taxon>
        <taxon>asterids</taxon>
        <taxon>campanulids</taxon>
        <taxon>Asterales</taxon>
        <taxon>Asteraceae</taxon>
        <taxon>Cichorioideae</taxon>
        <taxon>Cichorieae</taxon>
        <taxon>Lactucinae</taxon>
        <taxon>Lactuca</taxon>
    </lineage>
</organism>
<evidence type="ECO:0000313" key="1">
    <source>
        <dbReference type="EMBL" id="CAI9262445.1"/>
    </source>
</evidence>
<sequence>MAVARSLGRDLTTEEWESSEFRFGFIPKHRVQIPLPDASLYSPPKGKVDIPIALFKAGLHFPTTNFFNLIIREYVFSVRELTPITINKIVGFELIHRALGRLPTVLTFKHFFNASTQSGTRTLSHQQGVLTLIHDKKSKKNCYSRVKVYVHHTPTLFGADKELADVLEKININDEDWLDCFLAAGGVSVDWRARGKIPEFFIEKEGISLAPLPPPSTSMVRIGLTASWPSVE</sequence>
<proteinExistence type="predicted"/>